<evidence type="ECO:0000256" key="1">
    <source>
        <dbReference type="ARBA" id="ARBA00004123"/>
    </source>
</evidence>
<dbReference type="GO" id="GO:0000349">
    <property type="term" value="P:generation of catalytic spliceosome for first transesterification step"/>
    <property type="evidence" value="ECO:0007669"/>
    <property type="project" value="TreeGrafter"/>
</dbReference>
<dbReference type="AlphaFoldDB" id="A0A7S0DTN8"/>
<name>A0A7S0DTN8_9EUKA</name>
<dbReference type="PANTHER" id="PTHR11246:SF5">
    <property type="entry name" value="PRE-MRNA-SPLICING FACTOR SYF1"/>
    <property type="match status" value="1"/>
</dbReference>
<dbReference type="InterPro" id="IPR003107">
    <property type="entry name" value="HAT"/>
</dbReference>
<evidence type="ECO:0000256" key="2">
    <source>
        <dbReference type="ARBA" id="ARBA00008644"/>
    </source>
</evidence>
<dbReference type="SMART" id="SM00386">
    <property type="entry name" value="HAT"/>
    <property type="match status" value="10"/>
</dbReference>
<keyword evidence="4" id="KW-0747">Spliceosome</keyword>
<evidence type="ECO:0000259" key="10">
    <source>
        <dbReference type="Pfam" id="PF23231"/>
    </source>
</evidence>
<feature type="domain" description="Pre-mRNA-splicing factor Syf1/CRNKL1-like C-terminal HAT-repeats" evidence="10">
    <location>
        <begin position="290"/>
        <end position="672"/>
    </location>
</feature>
<dbReference type="Pfam" id="PF23231">
    <property type="entry name" value="HAT_Syf1_CNRKL1_C"/>
    <property type="match status" value="1"/>
</dbReference>
<organism evidence="12">
    <name type="scientific">Amorphochlora amoebiformis</name>
    <dbReference type="NCBI Taxonomy" id="1561963"/>
    <lineage>
        <taxon>Eukaryota</taxon>
        <taxon>Sar</taxon>
        <taxon>Rhizaria</taxon>
        <taxon>Cercozoa</taxon>
        <taxon>Chlorarachniophyceae</taxon>
        <taxon>Amorphochlora</taxon>
    </lineage>
</organism>
<dbReference type="SUPFAM" id="SSF48452">
    <property type="entry name" value="TPR-like"/>
    <property type="match status" value="4"/>
</dbReference>
<protein>
    <recommendedName>
        <fullName evidence="13">Suppressor of forked domain-containing protein</fullName>
    </recommendedName>
</protein>
<accession>A0A7S0DTN8</accession>
<dbReference type="Pfam" id="PF23233">
    <property type="entry name" value="HAT_Syf1_CNRKL1_N"/>
    <property type="match status" value="1"/>
</dbReference>
<dbReference type="GO" id="GO:0071014">
    <property type="term" value="C:post-mRNA release spliceosomal complex"/>
    <property type="evidence" value="ECO:0007669"/>
    <property type="project" value="TreeGrafter"/>
</dbReference>
<evidence type="ECO:0000256" key="4">
    <source>
        <dbReference type="ARBA" id="ARBA00022728"/>
    </source>
</evidence>
<dbReference type="InterPro" id="IPR056350">
    <property type="entry name" value="HAT_Syf1_central"/>
</dbReference>
<dbReference type="FunFam" id="1.25.40.10:FF:000137">
    <property type="entry name" value="Pre-mRNA-splicing factor syf1"/>
    <property type="match status" value="1"/>
</dbReference>
<evidence type="ECO:0000256" key="6">
    <source>
        <dbReference type="ARBA" id="ARBA00023187"/>
    </source>
</evidence>
<dbReference type="EMBL" id="HBEM01034166">
    <property type="protein sequence ID" value="CAD8464373.1"/>
    <property type="molecule type" value="Transcribed_RNA"/>
</dbReference>
<dbReference type="FunFam" id="1.25.40.10:FF:000023">
    <property type="entry name" value="Pre-mRNA-splicing factor SYF1"/>
    <property type="match status" value="1"/>
</dbReference>
<proteinExistence type="inferred from homology"/>
<evidence type="ECO:0000259" key="9">
    <source>
        <dbReference type="Pfam" id="PF23220"/>
    </source>
</evidence>
<evidence type="ECO:0000256" key="5">
    <source>
        <dbReference type="ARBA" id="ARBA00022737"/>
    </source>
</evidence>
<feature type="compositionally biased region" description="Low complexity" evidence="8">
    <location>
        <begin position="727"/>
        <end position="743"/>
    </location>
</feature>
<feature type="compositionally biased region" description="Acidic residues" evidence="8">
    <location>
        <begin position="711"/>
        <end position="721"/>
    </location>
</feature>
<gene>
    <name evidence="12" type="ORF">LAMO00422_LOCUS23339</name>
</gene>
<dbReference type="PANTHER" id="PTHR11246">
    <property type="entry name" value="PRE-MRNA SPLICING FACTOR"/>
    <property type="match status" value="1"/>
</dbReference>
<dbReference type="InterPro" id="IPR055433">
    <property type="entry name" value="HAT_Syf1-like_N"/>
</dbReference>
<comment type="similarity">
    <text evidence="2">Belongs to the crooked-neck family.</text>
</comment>
<dbReference type="GO" id="GO:0071007">
    <property type="term" value="C:U2-type catalytic step 2 spliceosome"/>
    <property type="evidence" value="ECO:0007669"/>
    <property type="project" value="TreeGrafter"/>
</dbReference>
<sequence length="753" mass="87465">MHKMPRIWVDYLKFLISQKRVTQIRRAFDRALRSLPITQHNRVWPLYLKFVHSARIPELAVRVYRRYLKIEPDRVEEFVDYLKKIKSWDEAASQLAELVNSDKFVSQYGKSKYDLWKELLNIITKNPGSIKSLDVDAVIRSGIRRFPHQVGHLWCALAEFYVTDGRFIKSKDIYEEALNTVSTVRDFSVVFDAYSQYEESMLAAKMEIMEAEGEDEDDGSGSGLTAADEVDWRIMRLENLTERHPLLLNSVLLRQNPHNVEEWHKRVLLFKKDPIKAITTFSKAVATVDPQEATGKPHTLWVAFAHFYEEHNDLKNARVIFQKATKVGYKGVDDLSSVWCAWAEMELRHKQYDRAREVMKRACVAPDRARHTTTDNKNDTSIKVQKRLYKSTKLWALYADLEESLGTLDSCQAVYESMIDLKVVTPQIVLNYATLLEENKFFERAFRAYEKGLDLFHFPHAFPIWIAYLKRFLQRYKGKKKERARDLFEQAVSKVTKKNARRMYLLYAKFEEDYGLARRAMNVLSRACKAVDPKERAVMYSIYIQRVSDLFGVTKSREIYHDAIRQLPQKDLKPMCLKYANLERRLGEIDRARSIYQYTAQYCSPERDADFWDSWRDFEIQHGNEETYTEMLRVKRSVMGQFATVQLLPTDVIAKAKPPKDRKRKRQNTDEMQILEDEKANADGPAPAPTPVPAAQEKPKQNGAATKNPEEIDFDDDDIDVEEKPVPEAVFGGAASGADSGLGARERFKRQKA</sequence>
<dbReference type="Gene3D" id="1.25.40.10">
    <property type="entry name" value="Tetratricopeptide repeat domain"/>
    <property type="match status" value="2"/>
</dbReference>
<dbReference type="GO" id="GO:0000974">
    <property type="term" value="C:Prp19 complex"/>
    <property type="evidence" value="ECO:0007669"/>
    <property type="project" value="TreeGrafter"/>
</dbReference>
<evidence type="ECO:0000259" key="11">
    <source>
        <dbReference type="Pfam" id="PF23233"/>
    </source>
</evidence>
<feature type="region of interest" description="Disordered" evidence="8">
    <location>
        <begin position="676"/>
        <end position="753"/>
    </location>
</feature>
<keyword evidence="3" id="KW-0507">mRNA processing</keyword>
<evidence type="ECO:0000256" key="8">
    <source>
        <dbReference type="SAM" id="MobiDB-lite"/>
    </source>
</evidence>
<dbReference type="InterPro" id="IPR055430">
    <property type="entry name" value="HAT_Syf1_CNRKL1_C"/>
</dbReference>
<keyword evidence="5" id="KW-0677">Repeat</keyword>
<reference evidence="12" key="1">
    <citation type="submission" date="2021-01" db="EMBL/GenBank/DDBJ databases">
        <authorList>
            <person name="Corre E."/>
            <person name="Pelletier E."/>
            <person name="Niang G."/>
            <person name="Scheremetjew M."/>
            <person name="Finn R."/>
            <person name="Kale V."/>
            <person name="Holt S."/>
            <person name="Cochrane G."/>
            <person name="Meng A."/>
            <person name="Brown T."/>
            <person name="Cohen L."/>
        </authorList>
    </citation>
    <scope>NUCLEOTIDE SEQUENCE</scope>
    <source>
        <strain evidence="12">CCMP2058</strain>
    </source>
</reference>
<evidence type="ECO:0000256" key="3">
    <source>
        <dbReference type="ARBA" id="ARBA00022664"/>
    </source>
</evidence>
<dbReference type="InterPro" id="IPR011990">
    <property type="entry name" value="TPR-like_helical_dom_sf"/>
</dbReference>
<evidence type="ECO:0000256" key="7">
    <source>
        <dbReference type="ARBA" id="ARBA00023242"/>
    </source>
</evidence>
<feature type="domain" description="Pre-mRNA-splicing factor SYF1 central HAT repeats" evidence="9">
    <location>
        <begin position="75"/>
        <end position="288"/>
    </location>
</feature>
<keyword evidence="6" id="KW-0508">mRNA splicing</keyword>
<comment type="subcellular location">
    <subcellularLocation>
        <location evidence="1">Nucleus</location>
    </subcellularLocation>
</comment>
<evidence type="ECO:0000313" key="12">
    <source>
        <dbReference type="EMBL" id="CAD8464373.1"/>
    </source>
</evidence>
<keyword evidence="7" id="KW-0539">Nucleus</keyword>
<evidence type="ECO:0008006" key="13">
    <source>
        <dbReference type="Google" id="ProtNLM"/>
    </source>
</evidence>
<feature type="domain" description="Pre-mRNA-splicing factor Syf1-like N-terminal HAT-repeats" evidence="11">
    <location>
        <begin position="1"/>
        <end position="73"/>
    </location>
</feature>
<dbReference type="Pfam" id="PF23220">
    <property type="entry name" value="HAT_Syf1_M"/>
    <property type="match status" value="1"/>
</dbReference>
<dbReference type="InterPro" id="IPR045075">
    <property type="entry name" value="Syf1-like"/>
</dbReference>